<feature type="domain" description="Transketolase-like pyrimidine-binding" evidence="4">
    <location>
        <begin position="9"/>
        <end position="184"/>
    </location>
</feature>
<dbReference type="SUPFAM" id="SSF52922">
    <property type="entry name" value="TK C-terminal domain-like"/>
    <property type="match status" value="1"/>
</dbReference>
<dbReference type="InterPro" id="IPR029061">
    <property type="entry name" value="THDP-binding"/>
</dbReference>
<accession>A0ABP7K7P7</accession>
<dbReference type="SMART" id="SM00861">
    <property type="entry name" value="Transket_pyr"/>
    <property type="match status" value="1"/>
</dbReference>
<proteinExistence type="predicted"/>
<dbReference type="Proteomes" id="UP001399917">
    <property type="component" value="Unassembled WGS sequence"/>
</dbReference>
<dbReference type="InterPro" id="IPR009014">
    <property type="entry name" value="Transketo_C/PFOR_II"/>
</dbReference>
<keyword evidence="6" id="KW-1185">Reference proteome</keyword>
<dbReference type="InterPro" id="IPR005475">
    <property type="entry name" value="Transketolase-like_Pyr-bd"/>
</dbReference>
<evidence type="ECO:0000313" key="6">
    <source>
        <dbReference type="Proteomes" id="UP001399917"/>
    </source>
</evidence>
<comment type="caution">
    <text evidence="5">The sequence shown here is derived from an EMBL/GenBank/DDBJ whole genome shotgun (WGS) entry which is preliminary data.</text>
</comment>
<evidence type="ECO:0000259" key="4">
    <source>
        <dbReference type="SMART" id="SM00861"/>
    </source>
</evidence>
<name>A0ABP7K7P7_9RHOB</name>
<protein>
    <submittedName>
        <fullName evidence="5">Alpha-ketoacid dehydrogenase subunit beta</fullName>
    </submittedName>
</protein>
<dbReference type="SUPFAM" id="SSF52518">
    <property type="entry name" value="Thiamin diphosphate-binding fold (THDP-binding)"/>
    <property type="match status" value="1"/>
</dbReference>
<gene>
    <name evidence="5" type="ORF">GCM10022404_17780</name>
</gene>
<dbReference type="Pfam" id="PF02779">
    <property type="entry name" value="Transket_pyr"/>
    <property type="match status" value="1"/>
</dbReference>
<dbReference type="PANTHER" id="PTHR43257:SF2">
    <property type="entry name" value="PYRUVATE DEHYDROGENASE E1 COMPONENT SUBUNIT BETA"/>
    <property type="match status" value="1"/>
</dbReference>
<comment type="cofactor">
    <cofactor evidence="1">
        <name>thiamine diphosphate</name>
        <dbReference type="ChEBI" id="CHEBI:58937"/>
    </cofactor>
</comment>
<organism evidence="5 6">
    <name type="scientific">Celeribacter arenosi</name>
    <dbReference type="NCBI Taxonomy" id="792649"/>
    <lineage>
        <taxon>Bacteria</taxon>
        <taxon>Pseudomonadati</taxon>
        <taxon>Pseudomonadota</taxon>
        <taxon>Alphaproteobacteria</taxon>
        <taxon>Rhodobacterales</taxon>
        <taxon>Roseobacteraceae</taxon>
        <taxon>Celeribacter</taxon>
    </lineage>
</organism>
<dbReference type="RefSeq" id="WP_344846476.1">
    <property type="nucleotide sequence ID" value="NZ_BAABDF010000007.1"/>
</dbReference>
<dbReference type="CDD" id="cd07036">
    <property type="entry name" value="TPP_PYR_E1-PDHc-beta_like"/>
    <property type="match status" value="1"/>
</dbReference>
<keyword evidence="3" id="KW-0786">Thiamine pyrophosphate</keyword>
<dbReference type="Pfam" id="PF02780">
    <property type="entry name" value="Transketolase_C"/>
    <property type="match status" value="1"/>
</dbReference>
<keyword evidence="2" id="KW-0560">Oxidoreductase</keyword>
<dbReference type="Gene3D" id="3.40.50.970">
    <property type="match status" value="1"/>
</dbReference>
<sequence>MTKSNERKLTIARAMAEAVQQEMQKDPTVFVMGEDIGALGGVYGNTRGLLEEFGPERIRDTPISETAFIGAAVGAAMDGMRPVAELMFVDFFGVCFDAIYNLMAKNTYFSGGNSKVPMVLMTSTGGGYSDGGQHSQCLYGTFAHLPGMKVVCPSNAYDAKGLMTAAMRDDSPVVYMYHKSLQGMGWLATEPGATVHVPEESYTLEIGKAKVARQGDDVTIVSMGLGVHNALKAAAQLETQGVSAEVIDLVSLVPLDRDTIRASVAKTGRLIVVDEDYMSYGVSGEIIASVTEHDISALKAAPKRVAYPDVPIPFARVMEQFCLPNPEKIVAAFDSMKAA</sequence>
<evidence type="ECO:0000256" key="3">
    <source>
        <dbReference type="ARBA" id="ARBA00023052"/>
    </source>
</evidence>
<evidence type="ECO:0000256" key="1">
    <source>
        <dbReference type="ARBA" id="ARBA00001964"/>
    </source>
</evidence>
<evidence type="ECO:0000256" key="2">
    <source>
        <dbReference type="ARBA" id="ARBA00023002"/>
    </source>
</evidence>
<dbReference type="Gene3D" id="3.40.50.920">
    <property type="match status" value="1"/>
</dbReference>
<dbReference type="InterPro" id="IPR033248">
    <property type="entry name" value="Transketolase_C"/>
</dbReference>
<evidence type="ECO:0000313" key="5">
    <source>
        <dbReference type="EMBL" id="GAA3868134.1"/>
    </source>
</evidence>
<reference evidence="6" key="1">
    <citation type="journal article" date="2019" name="Int. J. Syst. Evol. Microbiol.">
        <title>The Global Catalogue of Microorganisms (GCM) 10K type strain sequencing project: providing services to taxonomists for standard genome sequencing and annotation.</title>
        <authorList>
            <consortium name="The Broad Institute Genomics Platform"/>
            <consortium name="The Broad Institute Genome Sequencing Center for Infectious Disease"/>
            <person name="Wu L."/>
            <person name="Ma J."/>
        </authorList>
    </citation>
    <scope>NUCLEOTIDE SEQUENCE [LARGE SCALE GENOMIC DNA]</scope>
    <source>
        <strain evidence="6">JCM 17190</strain>
    </source>
</reference>
<dbReference type="PANTHER" id="PTHR43257">
    <property type="entry name" value="PYRUVATE DEHYDROGENASE E1 COMPONENT BETA SUBUNIT"/>
    <property type="match status" value="1"/>
</dbReference>
<dbReference type="EMBL" id="BAABDF010000007">
    <property type="protein sequence ID" value="GAA3868134.1"/>
    <property type="molecule type" value="Genomic_DNA"/>
</dbReference>